<accession>A0A1G2QWA4</accession>
<comment type="caution">
    <text evidence="7">The sequence shown here is derived from an EMBL/GenBank/DDBJ whole genome shotgun (WGS) entry which is preliminary data.</text>
</comment>
<evidence type="ECO:0000256" key="2">
    <source>
        <dbReference type="ARBA" id="ARBA00022475"/>
    </source>
</evidence>
<gene>
    <name evidence="7" type="ORF">A2672_00415</name>
</gene>
<dbReference type="Gene3D" id="3.90.550.10">
    <property type="entry name" value="Spore Coat Polysaccharide Biosynthesis Protein SpsA, Chain A"/>
    <property type="match status" value="1"/>
</dbReference>
<keyword evidence="3" id="KW-0328">Glycosyltransferase</keyword>
<dbReference type="Proteomes" id="UP000178065">
    <property type="component" value="Unassembled WGS sequence"/>
</dbReference>
<keyword evidence="2" id="KW-1003">Cell membrane</keyword>
<evidence type="ECO:0000256" key="3">
    <source>
        <dbReference type="ARBA" id="ARBA00022676"/>
    </source>
</evidence>
<dbReference type="InterPro" id="IPR001173">
    <property type="entry name" value="Glyco_trans_2-like"/>
</dbReference>
<protein>
    <recommendedName>
        <fullName evidence="6">Glycosyltransferase 2-like domain-containing protein</fullName>
    </recommendedName>
</protein>
<dbReference type="EMBL" id="MHTT01000028">
    <property type="protein sequence ID" value="OHA64783.1"/>
    <property type="molecule type" value="Genomic_DNA"/>
</dbReference>
<evidence type="ECO:0000256" key="4">
    <source>
        <dbReference type="ARBA" id="ARBA00022679"/>
    </source>
</evidence>
<dbReference type="InterPro" id="IPR029044">
    <property type="entry name" value="Nucleotide-diphossugar_trans"/>
</dbReference>
<comment type="subcellular location">
    <subcellularLocation>
        <location evidence="1">Cell membrane</location>
    </subcellularLocation>
</comment>
<sequence>MISVIIPTLNEEDYLPVLLRSVKKQGLKDLEIIVADAGSRDRTVEIARSFGCRVTKGGMPGKGRNEGAKIAKGDIFVFLDADANIPPNFFKRFFKEFERRRLDVAGCLMKIPNKKRIYRVFEKLYQLYFKSTEKFYPHATNCIVVRRWLHEEVGGFDESIKLGEDFKYIQASSKKGKFGFLTNVWFYISPRRAEEDMARIITQYFLSEVYMTLIGPIRSDIFKYRFEHPPKGRKEKGKS</sequence>
<dbReference type="GO" id="GO:0005886">
    <property type="term" value="C:plasma membrane"/>
    <property type="evidence" value="ECO:0007669"/>
    <property type="project" value="UniProtKB-SubCell"/>
</dbReference>
<reference evidence="7 8" key="1">
    <citation type="journal article" date="2016" name="Nat. Commun.">
        <title>Thousands of microbial genomes shed light on interconnected biogeochemical processes in an aquifer system.</title>
        <authorList>
            <person name="Anantharaman K."/>
            <person name="Brown C.T."/>
            <person name="Hug L.A."/>
            <person name="Sharon I."/>
            <person name="Castelle C.J."/>
            <person name="Probst A.J."/>
            <person name="Thomas B.C."/>
            <person name="Singh A."/>
            <person name="Wilkins M.J."/>
            <person name="Karaoz U."/>
            <person name="Brodie E.L."/>
            <person name="Williams K.H."/>
            <person name="Hubbard S.S."/>
            <person name="Banfield J.F."/>
        </authorList>
    </citation>
    <scope>NUCLEOTIDE SEQUENCE [LARGE SCALE GENOMIC DNA]</scope>
</reference>
<dbReference type="PANTHER" id="PTHR43646">
    <property type="entry name" value="GLYCOSYLTRANSFERASE"/>
    <property type="match status" value="1"/>
</dbReference>
<evidence type="ECO:0000256" key="1">
    <source>
        <dbReference type="ARBA" id="ARBA00004236"/>
    </source>
</evidence>
<evidence type="ECO:0000313" key="8">
    <source>
        <dbReference type="Proteomes" id="UP000178065"/>
    </source>
</evidence>
<dbReference type="PANTHER" id="PTHR43646:SF2">
    <property type="entry name" value="GLYCOSYLTRANSFERASE 2-LIKE DOMAIN-CONTAINING PROTEIN"/>
    <property type="match status" value="1"/>
</dbReference>
<dbReference type="STRING" id="1802448.A2672_00415"/>
<organism evidence="7 8">
    <name type="scientific">Candidatus Wildermuthbacteria bacterium RIFCSPHIGHO2_01_FULL_49_22b</name>
    <dbReference type="NCBI Taxonomy" id="1802448"/>
    <lineage>
        <taxon>Bacteria</taxon>
        <taxon>Candidatus Wildermuthiibacteriota</taxon>
    </lineage>
</organism>
<keyword evidence="5" id="KW-0472">Membrane</keyword>
<dbReference type="AlphaFoldDB" id="A0A1G2QWA4"/>
<dbReference type="Pfam" id="PF00535">
    <property type="entry name" value="Glycos_transf_2"/>
    <property type="match status" value="1"/>
</dbReference>
<evidence type="ECO:0000256" key="5">
    <source>
        <dbReference type="ARBA" id="ARBA00023136"/>
    </source>
</evidence>
<keyword evidence="4" id="KW-0808">Transferase</keyword>
<evidence type="ECO:0000313" key="7">
    <source>
        <dbReference type="EMBL" id="OHA64783.1"/>
    </source>
</evidence>
<feature type="domain" description="Glycosyltransferase 2-like" evidence="6">
    <location>
        <begin position="3"/>
        <end position="135"/>
    </location>
</feature>
<name>A0A1G2QWA4_9BACT</name>
<dbReference type="GO" id="GO:0016757">
    <property type="term" value="F:glycosyltransferase activity"/>
    <property type="evidence" value="ECO:0007669"/>
    <property type="project" value="UniProtKB-KW"/>
</dbReference>
<proteinExistence type="predicted"/>
<evidence type="ECO:0000259" key="6">
    <source>
        <dbReference type="Pfam" id="PF00535"/>
    </source>
</evidence>
<dbReference type="SUPFAM" id="SSF53448">
    <property type="entry name" value="Nucleotide-diphospho-sugar transferases"/>
    <property type="match status" value="1"/>
</dbReference>